<dbReference type="AlphaFoldDB" id="A0A5A7QHW6"/>
<protein>
    <submittedName>
        <fullName evidence="2">Late embryogenesis abundant protein</fullName>
    </submittedName>
</protein>
<dbReference type="Proteomes" id="UP000325081">
    <property type="component" value="Unassembled WGS sequence"/>
</dbReference>
<proteinExistence type="predicted"/>
<name>A0A5A7QHW6_STRAF</name>
<feature type="compositionally biased region" description="Basic and acidic residues" evidence="1">
    <location>
        <begin position="28"/>
        <end position="40"/>
    </location>
</feature>
<keyword evidence="3" id="KW-1185">Reference proteome</keyword>
<reference evidence="3" key="1">
    <citation type="journal article" date="2019" name="Curr. Biol.">
        <title>Genome Sequence of Striga asiatica Provides Insight into the Evolution of Plant Parasitism.</title>
        <authorList>
            <person name="Yoshida S."/>
            <person name="Kim S."/>
            <person name="Wafula E.K."/>
            <person name="Tanskanen J."/>
            <person name="Kim Y.M."/>
            <person name="Honaas L."/>
            <person name="Yang Z."/>
            <person name="Spallek T."/>
            <person name="Conn C.E."/>
            <person name="Ichihashi Y."/>
            <person name="Cheong K."/>
            <person name="Cui S."/>
            <person name="Der J.P."/>
            <person name="Gundlach H."/>
            <person name="Jiao Y."/>
            <person name="Hori C."/>
            <person name="Ishida J.K."/>
            <person name="Kasahara H."/>
            <person name="Kiba T."/>
            <person name="Kim M.S."/>
            <person name="Koo N."/>
            <person name="Laohavisit A."/>
            <person name="Lee Y.H."/>
            <person name="Lumba S."/>
            <person name="McCourt P."/>
            <person name="Mortimer J.C."/>
            <person name="Mutuku J.M."/>
            <person name="Nomura T."/>
            <person name="Sasaki-Sekimoto Y."/>
            <person name="Seto Y."/>
            <person name="Wang Y."/>
            <person name="Wakatake T."/>
            <person name="Sakakibara H."/>
            <person name="Demura T."/>
            <person name="Yamaguchi S."/>
            <person name="Yoneyama K."/>
            <person name="Manabe R.I."/>
            <person name="Nelson D.C."/>
            <person name="Schulman A.H."/>
            <person name="Timko M.P."/>
            <person name="dePamphilis C.W."/>
            <person name="Choi D."/>
            <person name="Shirasu K."/>
        </authorList>
    </citation>
    <scope>NUCLEOTIDE SEQUENCE [LARGE SCALE GENOMIC DNA]</scope>
    <source>
        <strain evidence="3">cv. UVA1</strain>
    </source>
</reference>
<dbReference type="OrthoDB" id="10546361at2759"/>
<dbReference type="Gene3D" id="6.10.140.1430">
    <property type="match status" value="1"/>
</dbReference>
<comment type="caution">
    <text evidence="2">The sequence shown here is derived from an EMBL/GenBank/DDBJ whole genome shotgun (WGS) entry which is preliminary data.</text>
</comment>
<evidence type="ECO:0000256" key="1">
    <source>
        <dbReference type="SAM" id="MobiDB-lite"/>
    </source>
</evidence>
<feature type="region of interest" description="Disordered" evidence="1">
    <location>
        <begin position="1"/>
        <end position="98"/>
    </location>
</feature>
<organism evidence="2 3">
    <name type="scientific">Striga asiatica</name>
    <name type="common">Asiatic witchweed</name>
    <name type="synonym">Buchnera asiatica</name>
    <dbReference type="NCBI Taxonomy" id="4170"/>
    <lineage>
        <taxon>Eukaryota</taxon>
        <taxon>Viridiplantae</taxon>
        <taxon>Streptophyta</taxon>
        <taxon>Embryophyta</taxon>
        <taxon>Tracheophyta</taxon>
        <taxon>Spermatophyta</taxon>
        <taxon>Magnoliopsida</taxon>
        <taxon>eudicotyledons</taxon>
        <taxon>Gunneridae</taxon>
        <taxon>Pentapetalae</taxon>
        <taxon>asterids</taxon>
        <taxon>lamiids</taxon>
        <taxon>Lamiales</taxon>
        <taxon>Orobanchaceae</taxon>
        <taxon>Buchnereae</taxon>
        <taxon>Striga</taxon>
    </lineage>
</organism>
<dbReference type="EMBL" id="BKCP01006626">
    <property type="protein sequence ID" value="GER43451.1"/>
    <property type="molecule type" value="Genomic_DNA"/>
</dbReference>
<feature type="compositionally biased region" description="Basic and acidic residues" evidence="1">
    <location>
        <begin position="79"/>
        <end position="89"/>
    </location>
</feature>
<feature type="compositionally biased region" description="Basic and acidic residues" evidence="1">
    <location>
        <begin position="53"/>
        <end position="71"/>
    </location>
</feature>
<evidence type="ECO:0000313" key="2">
    <source>
        <dbReference type="EMBL" id="GER43451.1"/>
    </source>
</evidence>
<gene>
    <name evidence="2" type="ORF">STAS_20301</name>
</gene>
<evidence type="ECO:0000313" key="3">
    <source>
        <dbReference type="Proteomes" id="UP000325081"/>
    </source>
</evidence>
<feature type="compositionally biased region" description="Basic and acidic residues" evidence="1">
    <location>
        <begin position="7"/>
        <end position="21"/>
    </location>
</feature>
<sequence>MASRQTAGKEERAEAAADKLHRANRKRREGEAVQEAKDAVVGKSRNAAFDTAAETKDAASEHKDREAEKTRGGLGYAADKARQAKDAAAEKAAGMKDAAVGKVAEVKDTAAEAARRAVDYLTGKTATASTGAAKVNNSRL</sequence>
<accession>A0A5A7QHW6</accession>